<dbReference type="InterPro" id="IPR036249">
    <property type="entry name" value="Thioredoxin-like_sf"/>
</dbReference>
<evidence type="ECO:0000313" key="4">
    <source>
        <dbReference type="Proteomes" id="UP000443153"/>
    </source>
</evidence>
<feature type="signal peptide" evidence="1">
    <location>
        <begin position="1"/>
        <end position="18"/>
    </location>
</feature>
<sequence>MKKLLLIIAIFIGFQINAQHTISGTFSPAKDYKWLIAYRLKPGTQSYVVDTAIKNGVFELKIPENATAGTYRLVYAVPQEQFYFDVIYNGKEDITLAFDETNGVSFFNSKENILFNTYFKEITDLEQQITHYYTSGNTNEKDFKTLTKELQTVQKSYEKRSVGTMAHHFITSNKPFIPKDIPTVNAYVEGKKKHYFDALQFDDSVLQASGFLTDKLLNYTFTALPLKAMTDKEKEEVMNANITKVNDKLANIGDSYKMHLYYSLWTQAAASGYNLTSDIIYHTYLKKLANNNDGKKIIGQIEVHNRLRLGAIAPNIKWEKDKDSYSLSTLKGAENYILVFWSSTCSHCLKELPALHKKLKDFDTVKVIAVGLENETENWTVETAHLPNFNHAIALGKWESAYAKIYNIQQTPTYFVLDKDKRIIAKPETDKDVVEFLENK</sequence>
<keyword evidence="1" id="KW-0732">Signal</keyword>
<dbReference type="OrthoDB" id="6399635at2"/>
<accession>A0A6I2MN87</accession>
<dbReference type="PANTHER" id="PTHR42852">
    <property type="entry name" value="THIOL:DISULFIDE INTERCHANGE PROTEIN DSBE"/>
    <property type="match status" value="1"/>
</dbReference>
<reference evidence="3 4" key="1">
    <citation type="submission" date="2019-11" db="EMBL/GenBank/DDBJ databases">
        <title>Maribacter lutea sp. nov., a marine bacterium isolated from intertidal sand.</title>
        <authorList>
            <person name="Liu A."/>
        </authorList>
    </citation>
    <scope>NUCLEOTIDE SEQUENCE [LARGE SCALE GENOMIC DNA]</scope>
    <source>
        <strain evidence="3 4">RZ05</strain>
    </source>
</reference>
<dbReference type="EMBL" id="WKJH01000002">
    <property type="protein sequence ID" value="MRX63674.1"/>
    <property type="molecule type" value="Genomic_DNA"/>
</dbReference>
<proteinExistence type="predicted"/>
<organism evidence="3 4">
    <name type="scientific">Maribacter luteus</name>
    <dbReference type="NCBI Taxonomy" id="2594478"/>
    <lineage>
        <taxon>Bacteria</taxon>
        <taxon>Pseudomonadati</taxon>
        <taxon>Bacteroidota</taxon>
        <taxon>Flavobacteriia</taxon>
        <taxon>Flavobacteriales</taxon>
        <taxon>Flavobacteriaceae</taxon>
        <taxon>Maribacter</taxon>
    </lineage>
</organism>
<dbReference type="Gene3D" id="3.40.30.10">
    <property type="entry name" value="Glutaredoxin"/>
    <property type="match status" value="1"/>
</dbReference>
<feature type="domain" description="Thioredoxin" evidence="2">
    <location>
        <begin position="307"/>
        <end position="440"/>
    </location>
</feature>
<keyword evidence="4" id="KW-1185">Reference proteome</keyword>
<dbReference type="CDD" id="cd02966">
    <property type="entry name" value="TlpA_like_family"/>
    <property type="match status" value="1"/>
</dbReference>
<dbReference type="PROSITE" id="PS51352">
    <property type="entry name" value="THIOREDOXIN_2"/>
    <property type="match status" value="1"/>
</dbReference>
<dbReference type="Pfam" id="PF00578">
    <property type="entry name" value="AhpC-TSA"/>
    <property type="match status" value="1"/>
</dbReference>
<dbReference type="RefSeq" id="WP_154364688.1">
    <property type="nucleotide sequence ID" value="NZ_CANMYZ010000004.1"/>
</dbReference>
<dbReference type="InterPro" id="IPR050553">
    <property type="entry name" value="Thioredoxin_ResA/DsbE_sf"/>
</dbReference>
<dbReference type="SUPFAM" id="SSF52833">
    <property type="entry name" value="Thioredoxin-like"/>
    <property type="match status" value="1"/>
</dbReference>
<dbReference type="InterPro" id="IPR000866">
    <property type="entry name" value="AhpC/TSA"/>
</dbReference>
<evidence type="ECO:0000259" key="2">
    <source>
        <dbReference type="PROSITE" id="PS51352"/>
    </source>
</evidence>
<dbReference type="AlphaFoldDB" id="A0A6I2MN87"/>
<protein>
    <submittedName>
        <fullName evidence="3">Redoxin domain-containing protein</fullName>
    </submittedName>
</protein>
<dbReference type="GO" id="GO:0016491">
    <property type="term" value="F:oxidoreductase activity"/>
    <property type="evidence" value="ECO:0007669"/>
    <property type="project" value="InterPro"/>
</dbReference>
<dbReference type="InterPro" id="IPR013766">
    <property type="entry name" value="Thioredoxin_domain"/>
</dbReference>
<gene>
    <name evidence="3" type="ORF">GJ691_05785</name>
</gene>
<name>A0A6I2MN87_9FLAO</name>
<dbReference type="GO" id="GO:0016209">
    <property type="term" value="F:antioxidant activity"/>
    <property type="evidence" value="ECO:0007669"/>
    <property type="project" value="InterPro"/>
</dbReference>
<evidence type="ECO:0000256" key="1">
    <source>
        <dbReference type="SAM" id="SignalP"/>
    </source>
</evidence>
<dbReference type="Proteomes" id="UP000443153">
    <property type="component" value="Unassembled WGS sequence"/>
</dbReference>
<comment type="caution">
    <text evidence="3">The sequence shown here is derived from an EMBL/GenBank/DDBJ whole genome shotgun (WGS) entry which is preliminary data.</text>
</comment>
<evidence type="ECO:0000313" key="3">
    <source>
        <dbReference type="EMBL" id="MRX63674.1"/>
    </source>
</evidence>
<feature type="chain" id="PRO_5026219878" evidence="1">
    <location>
        <begin position="19"/>
        <end position="440"/>
    </location>
</feature>